<sequence>MYSTYFKPSNESTNPRNSKEKIDLHKPNKIRIQLHYTGVHVVALPYLTHNSPLETNRQDSLVTSRLANQTYCDRLRQASFSRSLLSIFLFLFPRMKAGA</sequence>
<comment type="caution">
    <text evidence="2">The sequence shown here is derived from an EMBL/GenBank/DDBJ whole genome shotgun (WGS) entry which is preliminary data.</text>
</comment>
<name>A0A9W4XW10_9PLEO</name>
<protein>
    <submittedName>
        <fullName evidence="2">Uncharacterized protein</fullName>
    </submittedName>
</protein>
<evidence type="ECO:0000313" key="2">
    <source>
        <dbReference type="EMBL" id="CAI6340131.1"/>
    </source>
</evidence>
<feature type="compositionally biased region" description="Polar residues" evidence="1">
    <location>
        <begin position="1"/>
        <end position="16"/>
    </location>
</feature>
<gene>
    <name evidence="2" type="ORF">PDIGIT_LOCUS13302</name>
</gene>
<keyword evidence="3" id="KW-1185">Reference proteome</keyword>
<dbReference type="Proteomes" id="UP001152607">
    <property type="component" value="Unassembled WGS sequence"/>
</dbReference>
<dbReference type="EMBL" id="CAOQHR010000010">
    <property type="protein sequence ID" value="CAI6340131.1"/>
    <property type="molecule type" value="Genomic_DNA"/>
</dbReference>
<reference evidence="2" key="1">
    <citation type="submission" date="2023-01" db="EMBL/GenBank/DDBJ databases">
        <authorList>
            <person name="Van Ghelder C."/>
            <person name="Rancurel C."/>
        </authorList>
    </citation>
    <scope>NUCLEOTIDE SEQUENCE</scope>
    <source>
        <strain evidence="2">CNCM I-4278</strain>
    </source>
</reference>
<dbReference type="AlphaFoldDB" id="A0A9W4XW10"/>
<proteinExistence type="predicted"/>
<organism evidence="2 3">
    <name type="scientific">Periconia digitata</name>
    <dbReference type="NCBI Taxonomy" id="1303443"/>
    <lineage>
        <taxon>Eukaryota</taxon>
        <taxon>Fungi</taxon>
        <taxon>Dikarya</taxon>
        <taxon>Ascomycota</taxon>
        <taxon>Pezizomycotina</taxon>
        <taxon>Dothideomycetes</taxon>
        <taxon>Pleosporomycetidae</taxon>
        <taxon>Pleosporales</taxon>
        <taxon>Massarineae</taxon>
        <taxon>Periconiaceae</taxon>
        <taxon>Periconia</taxon>
    </lineage>
</organism>
<evidence type="ECO:0000256" key="1">
    <source>
        <dbReference type="SAM" id="MobiDB-lite"/>
    </source>
</evidence>
<accession>A0A9W4XW10</accession>
<feature type="region of interest" description="Disordered" evidence="1">
    <location>
        <begin position="1"/>
        <end position="23"/>
    </location>
</feature>
<evidence type="ECO:0000313" key="3">
    <source>
        <dbReference type="Proteomes" id="UP001152607"/>
    </source>
</evidence>